<dbReference type="GO" id="GO:0004222">
    <property type="term" value="F:metalloendopeptidase activity"/>
    <property type="evidence" value="ECO:0007669"/>
    <property type="project" value="InterPro"/>
</dbReference>
<protein>
    <submittedName>
        <fullName evidence="8">Uncharacterized protein</fullName>
    </submittedName>
</protein>
<evidence type="ECO:0000256" key="5">
    <source>
        <dbReference type="ARBA" id="ARBA00022759"/>
    </source>
</evidence>
<organism evidence="8">
    <name type="scientific">marine sediment metagenome</name>
    <dbReference type="NCBI Taxonomy" id="412755"/>
    <lineage>
        <taxon>unclassified sequences</taxon>
        <taxon>metagenomes</taxon>
        <taxon>ecological metagenomes</taxon>
    </lineage>
</organism>
<evidence type="ECO:0000256" key="7">
    <source>
        <dbReference type="ARBA" id="ARBA00022833"/>
    </source>
</evidence>
<accession>X1DBG8</accession>
<dbReference type="SUPFAM" id="SSF55486">
    <property type="entry name" value="Metalloproteases ('zincins'), catalytic domain"/>
    <property type="match status" value="1"/>
</dbReference>
<dbReference type="InterPro" id="IPR002036">
    <property type="entry name" value="YbeY"/>
</dbReference>
<dbReference type="NCBIfam" id="TIGR00043">
    <property type="entry name" value="rRNA maturation RNase YbeY"/>
    <property type="match status" value="1"/>
</dbReference>
<dbReference type="GO" id="GO:0006364">
    <property type="term" value="P:rRNA processing"/>
    <property type="evidence" value="ECO:0007669"/>
    <property type="project" value="InterPro"/>
</dbReference>
<keyword evidence="3" id="KW-0540">Nuclease</keyword>
<sequence length="162" mass="18184">MEINVLIDENLEGYLEVSWLRSVAEQVLVTQDASSKVELGLVITNQERVRQLNRSYLGKDEPTDVLAFSMLPEPLATGESEFFSSFVQPPDGVLHLGEVIISYPQAVIQAEEHQHSVKREIAILIIHGVLHLLGYEHDKPELGHQMRSKEKEILNCIEGGLC</sequence>
<evidence type="ECO:0000256" key="4">
    <source>
        <dbReference type="ARBA" id="ARBA00022723"/>
    </source>
</evidence>
<dbReference type="AlphaFoldDB" id="X1DBG8"/>
<comment type="caution">
    <text evidence="8">The sequence shown here is derived from an EMBL/GenBank/DDBJ whole genome shotgun (WGS) entry which is preliminary data.</text>
</comment>
<name>X1DBG8_9ZZZZ</name>
<dbReference type="PROSITE" id="PS01306">
    <property type="entry name" value="UPF0054"/>
    <property type="match status" value="1"/>
</dbReference>
<gene>
    <name evidence="8" type="ORF">S01H4_60626</name>
</gene>
<evidence type="ECO:0000256" key="1">
    <source>
        <dbReference type="ARBA" id="ARBA00001947"/>
    </source>
</evidence>
<evidence type="ECO:0000256" key="2">
    <source>
        <dbReference type="ARBA" id="ARBA00010875"/>
    </source>
</evidence>
<keyword evidence="7" id="KW-0862">Zinc</keyword>
<evidence type="ECO:0000313" key="8">
    <source>
        <dbReference type="EMBL" id="GAH05660.1"/>
    </source>
</evidence>
<reference evidence="8" key="1">
    <citation type="journal article" date="2014" name="Front. Microbiol.">
        <title>High frequency of phylogenetically diverse reductive dehalogenase-homologous genes in deep subseafloor sedimentary metagenomes.</title>
        <authorList>
            <person name="Kawai M."/>
            <person name="Futagami T."/>
            <person name="Toyoda A."/>
            <person name="Takaki Y."/>
            <person name="Nishi S."/>
            <person name="Hori S."/>
            <person name="Arai W."/>
            <person name="Tsubouchi T."/>
            <person name="Morono Y."/>
            <person name="Uchiyama I."/>
            <person name="Ito T."/>
            <person name="Fujiyama A."/>
            <person name="Inagaki F."/>
            <person name="Takami H."/>
        </authorList>
    </citation>
    <scope>NUCLEOTIDE SEQUENCE</scope>
    <source>
        <strain evidence="8">Expedition CK06-06</strain>
    </source>
</reference>
<dbReference type="HAMAP" id="MF_00009">
    <property type="entry name" value="Endoribonucl_YbeY"/>
    <property type="match status" value="1"/>
</dbReference>
<dbReference type="InterPro" id="IPR020549">
    <property type="entry name" value="YbeY_CS"/>
</dbReference>
<dbReference type="InterPro" id="IPR023091">
    <property type="entry name" value="MetalPrtase_cat_dom_sf_prd"/>
</dbReference>
<evidence type="ECO:0000256" key="3">
    <source>
        <dbReference type="ARBA" id="ARBA00022722"/>
    </source>
</evidence>
<comment type="cofactor">
    <cofactor evidence="1">
        <name>Zn(2+)</name>
        <dbReference type="ChEBI" id="CHEBI:29105"/>
    </cofactor>
</comment>
<dbReference type="PANTHER" id="PTHR46986">
    <property type="entry name" value="ENDORIBONUCLEASE YBEY, CHLOROPLASTIC"/>
    <property type="match status" value="1"/>
</dbReference>
<evidence type="ECO:0000256" key="6">
    <source>
        <dbReference type="ARBA" id="ARBA00022801"/>
    </source>
</evidence>
<dbReference type="GO" id="GO:0004519">
    <property type="term" value="F:endonuclease activity"/>
    <property type="evidence" value="ECO:0007669"/>
    <property type="project" value="UniProtKB-KW"/>
</dbReference>
<dbReference type="Pfam" id="PF02130">
    <property type="entry name" value="YbeY"/>
    <property type="match status" value="1"/>
</dbReference>
<dbReference type="Gene3D" id="3.40.390.30">
    <property type="entry name" value="Metalloproteases ('zincins'), catalytic domain"/>
    <property type="match status" value="1"/>
</dbReference>
<dbReference type="GO" id="GO:0046872">
    <property type="term" value="F:metal ion binding"/>
    <property type="evidence" value="ECO:0007669"/>
    <property type="project" value="UniProtKB-KW"/>
</dbReference>
<comment type="similarity">
    <text evidence="2">Belongs to the endoribonuclease YbeY family.</text>
</comment>
<keyword evidence="5" id="KW-0255">Endonuclease</keyword>
<keyword evidence="4" id="KW-0479">Metal-binding</keyword>
<dbReference type="EMBL" id="BART01035791">
    <property type="protein sequence ID" value="GAH05660.1"/>
    <property type="molecule type" value="Genomic_DNA"/>
</dbReference>
<keyword evidence="6" id="KW-0378">Hydrolase</keyword>
<proteinExistence type="inferred from homology"/>
<dbReference type="PANTHER" id="PTHR46986:SF1">
    <property type="entry name" value="ENDORIBONUCLEASE YBEY, CHLOROPLASTIC"/>
    <property type="match status" value="1"/>
</dbReference>